<dbReference type="Gene3D" id="3.40.50.300">
    <property type="entry name" value="P-loop containing nucleotide triphosphate hydrolases"/>
    <property type="match status" value="1"/>
</dbReference>
<dbReference type="PROSITE" id="PS51755">
    <property type="entry name" value="OMPR_PHOB"/>
    <property type="match status" value="1"/>
</dbReference>
<dbReference type="AlphaFoldDB" id="A0A316I0W5"/>
<dbReference type="SUPFAM" id="SSF46894">
    <property type="entry name" value="C-terminal effector domain of the bipartite response regulators"/>
    <property type="match status" value="1"/>
</dbReference>
<organism evidence="7 8">
    <name type="scientific">Lentzea atacamensis</name>
    <dbReference type="NCBI Taxonomy" id="531938"/>
    <lineage>
        <taxon>Bacteria</taxon>
        <taxon>Bacillati</taxon>
        <taxon>Actinomycetota</taxon>
        <taxon>Actinomycetes</taxon>
        <taxon>Pseudonocardiales</taxon>
        <taxon>Pseudonocardiaceae</taxon>
        <taxon>Lentzea</taxon>
    </lineage>
</organism>
<dbReference type="InterPro" id="IPR036388">
    <property type="entry name" value="WH-like_DNA-bd_sf"/>
</dbReference>
<dbReference type="InterPro" id="IPR027417">
    <property type="entry name" value="P-loop_NTPase"/>
</dbReference>
<comment type="caution">
    <text evidence="7">The sequence shown here is derived from an EMBL/GenBank/DDBJ whole genome shotgun (WGS) entry which is preliminary data.</text>
</comment>
<dbReference type="InterPro" id="IPR001867">
    <property type="entry name" value="OmpR/PhoB-type_DNA-bd"/>
</dbReference>
<dbReference type="InterPro" id="IPR016032">
    <property type="entry name" value="Sig_transdc_resp-reg_C-effctor"/>
</dbReference>
<dbReference type="PRINTS" id="PR00364">
    <property type="entry name" value="DISEASERSIST"/>
</dbReference>
<evidence type="ECO:0000313" key="8">
    <source>
        <dbReference type="Proteomes" id="UP000246005"/>
    </source>
</evidence>
<dbReference type="PANTHER" id="PTHR35807">
    <property type="entry name" value="TRANSCRIPTIONAL REGULATOR REDD-RELATED"/>
    <property type="match status" value="1"/>
</dbReference>
<evidence type="ECO:0000313" key="7">
    <source>
        <dbReference type="EMBL" id="PWK81027.1"/>
    </source>
</evidence>
<evidence type="ECO:0000259" key="6">
    <source>
        <dbReference type="PROSITE" id="PS51755"/>
    </source>
</evidence>
<dbReference type="GO" id="GO:0043531">
    <property type="term" value="F:ADP binding"/>
    <property type="evidence" value="ECO:0007669"/>
    <property type="project" value="InterPro"/>
</dbReference>
<dbReference type="Pfam" id="PF00931">
    <property type="entry name" value="NB-ARC"/>
    <property type="match status" value="1"/>
</dbReference>
<dbReference type="Gene3D" id="1.10.10.10">
    <property type="entry name" value="Winged helix-like DNA-binding domain superfamily/Winged helix DNA-binding domain"/>
    <property type="match status" value="1"/>
</dbReference>
<dbReference type="Pfam" id="PF13424">
    <property type="entry name" value="TPR_12"/>
    <property type="match status" value="2"/>
</dbReference>
<evidence type="ECO:0000256" key="3">
    <source>
        <dbReference type="ARBA" id="ARBA00023125"/>
    </source>
</evidence>
<evidence type="ECO:0000256" key="5">
    <source>
        <dbReference type="PROSITE-ProRule" id="PRU01091"/>
    </source>
</evidence>
<dbReference type="GO" id="GO:0003677">
    <property type="term" value="F:DNA binding"/>
    <property type="evidence" value="ECO:0007669"/>
    <property type="project" value="UniProtKB-UniRule"/>
</dbReference>
<dbReference type="SUPFAM" id="SSF52540">
    <property type="entry name" value="P-loop containing nucleoside triphosphate hydrolases"/>
    <property type="match status" value="1"/>
</dbReference>
<proteinExistence type="inferred from homology"/>
<dbReference type="InterPro" id="IPR011990">
    <property type="entry name" value="TPR-like_helical_dom_sf"/>
</dbReference>
<keyword evidence="2" id="KW-0805">Transcription regulation</keyword>
<dbReference type="Proteomes" id="UP000246005">
    <property type="component" value="Unassembled WGS sequence"/>
</dbReference>
<dbReference type="Gene3D" id="1.25.40.10">
    <property type="entry name" value="Tetratricopeptide repeat domain"/>
    <property type="match status" value="3"/>
</dbReference>
<dbReference type="GO" id="GO:0000160">
    <property type="term" value="P:phosphorelay signal transduction system"/>
    <property type="evidence" value="ECO:0007669"/>
    <property type="project" value="InterPro"/>
</dbReference>
<dbReference type="SMART" id="SM01043">
    <property type="entry name" value="BTAD"/>
    <property type="match status" value="1"/>
</dbReference>
<dbReference type="SMART" id="SM00862">
    <property type="entry name" value="Trans_reg_C"/>
    <property type="match status" value="1"/>
</dbReference>
<evidence type="ECO:0000256" key="1">
    <source>
        <dbReference type="ARBA" id="ARBA00005820"/>
    </source>
</evidence>
<dbReference type="EMBL" id="QGHB01000020">
    <property type="protein sequence ID" value="PWK81027.1"/>
    <property type="molecule type" value="Genomic_DNA"/>
</dbReference>
<keyword evidence="3 5" id="KW-0238">DNA-binding</keyword>
<evidence type="ECO:0000256" key="4">
    <source>
        <dbReference type="ARBA" id="ARBA00023163"/>
    </source>
</evidence>
<accession>A0A316I0W5</accession>
<dbReference type="Pfam" id="PF00486">
    <property type="entry name" value="Trans_reg_C"/>
    <property type="match status" value="1"/>
</dbReference>
<feature type="domain" description="OmpR/PhoB-type" evidence="6">
    <location>
        <begin position="26"/>
        <end position="127"/>
    </location>
</feature>
<dbReference type="InterPro" id="IPR051677">
    <property type="entry name" value="AfsR-DnrI-RedD_regulator"/>
</dbReference>
<feature type="DNA-binding region" description="OmpR/PhoB-type" evidence="5">
    <location>
        <begin position="26"/>
        <end position="127"/>
    </location>
</feature>
<dbReference type="Pfam" id="PF03704">
    <property type="entry name" value="BTAD"/>
    <property type="match status" value="1"/>
</dbReference>
<reference evidence="7 8" key="1">
    <citation type="submission" date="2018-05" db="EMBL/GenBank/DDBJ databases">
        <title>Genomic Encyclopedia of Type Strains, Phase IV (KMG-IV): sequencing the most valuable type-strain genomes for metagenomic binning, comparative biology and taxonomic classification.</title>
        <authorList>
            <person name="Goeker M."/>
        </authorList>
    </citation>
    <scope>NUCLEOTIDE SEQUENCE [LARGE SCALE GENOMIC DNA]</scope>
    <source>
        <strain evidence="7 8">DSM 45480</strain>
    </source>
</reference>
<dbReference type="InterPro" id="IPR002182">
    <property type="entry name" value="NB-ARC"/>
</dbReference>
<evidence type="ECO:0000256" key="2">
    <source>
        <dbReference type="ARBA" id="ARBA00023015"/>
    </source>
</evidence>
<dbReference type="InterPro" id="IPR019734">
    <property type="entry name" value="TPR_rpt"/>
</dbReference>
<gene>
    <name evidence="7" type="ORF">C8D88_12077</name>
</gene>
<keyword evidence="4" id="KW-0804">Transcription</keyword>
<dbReference type="SMART" id="SM00028">
    <property type="entry name" value="TPR"/>
    <property type="match status" value="5"/>
</dbReference>
<sequence length="984" mass="107023">MSAFWHCLCIFRPADLLLRSEAGGRSGWGALGNTASFEILGPLRVANAGQPLKPAGPRQRALLAALLVRARQPVSLAGLIDALWGENPPVSAVANVHTYVSRLRRDLTDIGLPRRLTTDSAGYRLHVEPDELDSEVFEATAARARAALAAGDAAKAVAIWQEAWQVWRGTLLEDVPRAGWLEADVVRLEEMAAAAREDSADARLAAGQYGALITELGVQVRQFPLREGLWWRLMRAQHEAGRRAEALETYRAVREVLVDALGVDPCDQIQDLHQEILRGGRPEGLNPVRPMQLPPDVDNFTGRAAELAELRKVLTQRTRSTLAAITGKAGVGKTSLAVRAAHEVGDQFGGGQLYVRLGGTGSSPRDPATVLAELLIALGVHPHAVPEDLEARAALYRSQLAARQVLIVLDDAKSMAQVRPLLPGSDSSAVLVTSRVQLVGAQTVNLDVLGAEDAVRLLGEIAGADRITAEPDAAAAVARYCGNLPLALRIAASRLARRGHWTVGRLAERLAGEGTRLNELRIDDLEARASLAWSYDALDEVQQRAFRLLGLLDVPDFPGWVVAALLGVDVPDAEEIVDSLADVHLLEVWQGRYRFHDLLRVFARERANEVDSADDRASALHRAFAAWLDLAVQAESGLPCRFLKVRLAPERSGLDTGRLLADPLAWLEAERDALVGVVEQALELGMTSLACDLACALTTLFDLRSHYDLWRHTHELALSAAVEDRHQAILHQGLGALAFYRDHYGEASEHFGQAQEIFARTGEHRGHAYANLGLGSVHLFHGRLDEAAVRLERSRETFGCCQDESGEAFALQALGIVHRNQGRLDDAARCLGKALEIFRRLGSRYGQACALFSLGLHHKARGDLSQTEQALLDAIELFRAASCPRDEALALHVLAASYAEQGDAGKASEMMSRSLTVFSPEDESAGKAATLYSLGWVAHRNQRPDEAAACLEQALRLFQRLDMQVHVSRTVNALQQLGLTVQGR</sequence>
<dbReference type="CDD" id="cd15831">
    <property type="entry name" value="BTAD"/>
    <property type="match status" value="1"/>
</dbReference>
<protein>
    <submittedName>
        <fullName evidence="7">DNA-binding SARP family transcriptional activator</fullName>
    </submittedName>
</protein>
<name>A0A316I0W5_9PSEU</name>
<comment type="similarity">
    <text evidence="1">Belongs to the AfsR/DnrI/RedD regulatory family.</text>
</comment>
<dbReference type="InterPro" id="IPR005158">
    <property type="entry name" value="BTAD"/>
</dbReference>
<dbReference type="SUPFAM" id="SSF48452">
    <property type="entry name" value="TPR-like"/>
    <property type="match status" value="3"/>
</dbReference>
<dbReference type="GO" id="GO:0006355">
    <property type="term" value="P:regulation of DNA-templated transcription"/>
    <property type="evidence" value="ECO:0007669"/>
    <property type="project" value="InterPro"/>
</dbReference>
<dbReference type="PANTHER" id="PTHR35807:SF1">
    <property type="entry name" value="TRANSCRIPTIONAL REGULATOR REDD"/>
    <property type="match status" value="1"/>
</dbReference>